<accession>A0A194PKF7</accession>
<sequence length="261" mass="29023">MTTQAEVPSRLPLNPVTLWSVHLSDLRAWWPPNPVTITNWQSNELAPEFTKEAKRPLVINIRNCSSRLVPLHAYFHFTTFCLLSSPETMKFVFVLFCFIAAVAAQDILLESYPVWYITPESPIEQYQRYRRDVTFDHKTDNGRVFGTLGQNDAGLFGKGGYEHNFFDDHRGKLDGQAYGTRVLGPYGDSSHLGGALNWRNDNAAASLDVSKMIHGPTSVSAGAGGAWPVGKNGDFSLQGTYGKTGGYNSEFGGLAKFNYRF</sequence>
<keyword evidence="2" id="KW-1185">Reference proteome</keyword>
<evidence type="ECO:0000313" key="1">
    <source>
        <dbReference type="EMBL" id="KPI93214.1"/>
    </source>
</evidence>
<dbReference type="InterPro" id="IPR019729">
    <property type="entry name" value="Gloverin-like_protein"/>
</dbReference>
<dbReference type="EMBL" id="KQ459602">
    <property type="protein sequence ID" value="KPI93214.1"/>
    <property type="molecule type" value="Genomic_DNA"/>
</dbReference>
<protein>
    <submittedName>
        <fullName evidence="1">Gloverin</fullName>
    </submittedName>
</protein>
<dbReference type="Proteomes" id="UP000053268">
    <property type="component" value="Unassembled WGS sequence"/>
</dbReference>
<reference evidence="1 2" key="1">
    <citation type="journal article" date="2015" name="Nat. Commun.">
        <title>Outbred genome sequencing and CRISPR/Cas9 gene editing in butterflies.</title>
        <authorList>
            <person name="Li X."/>
            <person name="Fan D."/>
            <person name="Zhang W."/>
            <person name="Liu G."/>
            <person name="Zhang L."/>
            <person name="Zhao L."/>
            <person name="Fang X."/>
            <person name="Chen L."/>
            <person name="Dong Y."/>
            <person name="Chen Y."/>
            <person name="Ding Y."/>
            <person name="Zhao R."/>
            <person name="Feng M."/>
            <person name="Zhu Y."/>
            <person name="Feng Y."/>
            <person name="Jiang X."/>
            <person name="Zhu D."/>
            <person name="Xiang H."/>
            <person name="Feng X."/>
            <person name="Li S."/>
            <person name="Wang J."/>
            <person name="Zhang G."/>
            <person name="Kronforst M.R."/>
            <person name="Wang W."/>
        </authorList>
    </citation>
    <scope>NUCLEOTIDE SEQUENCE [LARGE SCALE GENOMIC DNA]</scope>
    <source>
        <strain evidence="1">Ya'a_city_454_Px</strain>
        <tissue evidence="1">Whole body</tissue>
    </source>
</reference>
<organism evidence="1 2">
    <name type="scientific">Papilio xuthus</name>
    <name type="common">Asian swallowtail butterfly</name>
    <dbReference type="NCBI Taxonomy" id="66420"/>
    <lineage>
        <taxon>Eukaryota</taxon>
        <taxon>Metazoa</taxon>
        <taxon>Ecdysozoa</taxon>
        <taxon>Arthropoda</taxon>
        <taxon>Hexapoda</taxon>
        <taxon>Insecta</taxon>
        <taxon>Pterygota</taxon>
        <taxon>Neoptera</taxon>
        <taxon>Endopterygota</taxon>
        <taxon>Lepidoptera</taxon>
        <taxon>Glossata</taxon>
        <taxon>Ditrysia</taxon>
        <taxon>Papilionoidea</taxon>
        <taxon>Papilionidae</taxon>
        <taxon>Papilioninae</taxon>
        <taxon>Papilio</taxon>
    </lineage>
</organism>
<proteinExistence type="predicted"/>
<evidence type="ECO:0000313" key="2">
    <source>
        <dbReference type="Proteomes" id="UP000053268"/>
    </source>
</evidence>
<gene>
    <name evidence="1" type="ORF">RR46_10474</name>
</gene>
<name>A0A194PKF7_PAPXU</name>
<dbReference type="Pfam" id="PF10793">
    <property type="entry name" value="Gloverin"/>
    <property type="match status" value="1"/>
</dbReference>
<dbReference type="AlphaFoldDB" id="A0A194PKF7"/>